<keyword evidence="11" id="KW-0479">Metal-binding</keyword>
<organism evidence="12 13">
    <name type="scientific">Cryomorpha ignava</name>
    <dbReference type="NCBI Taxonomy" id="101383"/>
    <lineage>
        <taxon>Bacteria</taxon>
        <taxon>Pseudomonadati</taxon>
        <taxon>Bacteroidota</taxon>
        <taxon>Flavobacteriia</taxon>
        <taxon>Flavobacteriales</taxon>
        <taxon>Cryomorphaceae</taxon>
        <taxon>Cryomorpha</taxon>
    </lineage>
</organism>
<sequence>MKTLIAIFIGGGLGSIARYAISRLSVLAFGNTVFPLGTLMANVLSSALLAVLVVSIGKEYLQGLWIPFLVIGFCGGFSTFSTFSFETFILINEGKWIWAGANVLISVATCLVLIYIISKQLT</sequence>
<evidence type="ECO:0000313" key="13">
    <source>
        <dbReference type="Proteomes" id="UP000486602"/>
    </source>
</evidence>
<evidence type="ECO:0000256" key="10">
    <source>
        <dbReference type="ARBA" id="ARBA00035585"/>
    </source>
</evidence>
<evidence type="ECO:0000313" key="12">
    <source>
        <dbReference type="EMBL" id="NEN22445.1"/>
    </source>
</evidence>
<comment type="subcellular location">
    <subcellularLocation>
        <location evidence="1 11">Cell membrane</location>
        <topology evidence="1 11">Multi-pass membrane protein</topology>
    </subcellularLocation>
</comment>
<feature type="binding site" evidence="11">
    <location>
        <position position="75"/>
    </location>
    <ligand>
        <name>Na(+)</name>
        <dbReference type="ChEBI" id="CHEBI:29101"/>
        <note>structural</note>
    </ligand>
</feature>
<dbReference type="GO" id="GO:0005886">
    <property type="term" value="C:plasma membrane"/>
    <property type="evidence" value="ECO:0007669"/>
    <property type="project" value="UniProtKB-SubCell"/>
</dbReference>
<proteinExistence type="inferred from homology"/>
<evidence type="ECO:0000256" key="4">
    <source>
        <dbReference type="ARBA" id="ARBA00022692"/>
    </source>
</evidence>
<keyword evidence="13" id="KW-1185">Reference proteome</keyword>
<dbReference type="PANTHER" id="PTHR28259">
    <property type="entry name" value="FLUORIDE EXPORT PROTEIN 1-RELATED"/>
    <property type="match status" value="1"/>
</dbReference>
<evidence type="ECO:0000256" key="11">
    <source>
        <dbReference type="HAMAP-Rule" id="MF_00454"/>
    </source>
</evidence>
<dbReference type="AlphaFoldDB" id="A0A7K3WP09"/>
<keyword evidence="3" id="KW-0997">Cell inner membrane</keyword>
<dbReference type="GO" id="GO:0046872">
    <property type="term" value="F:metal ion binding"/>
    <property type="evidence" value="ECO:0007669"/>
    <property type="project" value="UniProtKB-KW"/>
</dbReference>
<comment type="activity regulation">
    <text evidence="11">Na(+) is not transported, but it plays an essential structural role and its presence is essential for fluoride channel function.</text>
</comment>
<feature type="transmembrane region" description="Helical" evidence="11">
    <location>
        <begin position="64"/>
        <end position="84"/>
    </location>
</feature>
<evidence type="ECO:0000256" key="8">
    <source>
        <dbReference type="ARBA" id="ARBA00023303"/>
    </source>
</evidence>
<keyword evidence="7 11" id="KW-0472">Membrane</keyword>
<keyword evidence="5 11" id="KW-1133">Transmembrane helix</keyword>
<name>A0A7K3WP09_9FLAO</name>
<dbReference type="InterPro" id="IPR003691">
    <property type="entry name" value="FluC"/>
</dbReference>
<reference evidence="12 13" key="1">
    <citation type="submission" date="2020-02" db="EMBL/GenBank/DDBJ databases">
        <title>Out from the shadows clarifying the taxonomy of the family Cryomorphaceae and related taxa by utilizing the GTDB taxonomic framework.</title>
        <authorList>
            <person name="Bowman J.P."/>
        </authorList>
    </citation>
    <scope>NUCLEOTIDE SEQUENCE [LARGE SCALE GENOMIC DNA]</scope>
    <source>
        <strain evidence="12 13">QSSC 1-22</strain>
    </source>
</reference>
<gene>
    <name evidence="11" type="primary">fluC</name>
    <name evidence="11" type="synonym">crcB</name>
    <name evidence="12" type="ORF">G3O08_02880</name>
</gene>
<dbReference type="PANTHER" id="PTHR28259:SF1">
    <property type="entry name" value="FLUORIDE EXPORT PROTEIN 1-RELATED"/>
    <property type="match status" value="1"/>
</dbReference>
<evidence type="ECO:0000256" key="2">
    <source>
        <dbReference type="ARBA" id="ARBA00022475"/>
    </source>
</evidence>
<comment type="catalytic activity">
    <reaction evidence="10">
        <text>fluoride(in) = fluoride(out)</text>
        <dbReference type="Rhea" id="RHEA:76159"/>
        <dbReference type="ChEBI" id="CHEBI:17051"/>
    </reaction>
    <physiologicalReaction direction="left-to-right" evidence="10">
        <dbReference type="Rhea" id="RHEA:76160"/>
    </physiologicalReaction>
</comment>
<dbReference type="GO" id="GO:0062054">
    <property type="term" value="F:fluoride channel activity"/>
    <property type="evidence" value="ECO:0007669"/>
    <property type="project" value="UniProtKB-UniRule"/>
</dbReference>
<dbReference type="GO" id="GO:0140114">
    <property type="term" value="P:cellular detoxification of fluoride"/>
    <property type="evidence" value="ECO:0007669"/>
    <property type="project" value="UniProtKB-UniRule"/>
</dbReference>
<evidence type="ECO:0000256" key="5">
    <source>
        <dbReference type="ARBA" id="ARBA00022989"/>
    </source>
</evidence>
<dbReference type="EMBL" id="JAAGVY010000003">
    <property type="protein sequence ID" value="NEN22445.1"/>
    <property type="molecule type" value="Genomic_DNA"/>
</dbReference>
<comment type="function">
    <text evidence="11">Fluoride-specific ion channel. Important for reducing fluoride concentration in the cell, thus reducing its toxicity.</text>
</comment>
<dbReference type="HAMAP" id="MF_00454">
    <property type="entry name" value="FluC"/>
    <property type="match status" value="1"/>
</dbReference>
<keyword evidence="11" id="KW-0915">Sodium</keyword>
<evidence type="ECO:0000256" key="9">
    <source>
        <dbReference type="ARBA" id="ARBA00035120"/>
    </source>
</evidence>
<evidence type="ECO:0000256" key="1">
    <source>
        <dbReference type="ARBA" id="ARBA00004651"/>
    </source>
</evidence>
<feature type="binding site" evidence="11">
    <location>
        <position position="78"/>
    </location>
    <ligand>
        <name>Na(+)</name>
        <dbReference type="ChEBI" id="CHEBI:29101"/>
        <note>structural</note>
    </ligand>
</feature>
<accession>A0A7K3WP09</accession>
<evidence type="ECO:0000256" key="3">
    <source>
        <dbReference type="ARBA" id="ARBA00022519"/>
    </source>
</evidence>
<dbReference type="Proteomes" id="UP000486602">
    <property type="component" value="Unassembled WGS sequence"/>
</dbReference>
<keyword evidence="11" id="KW-0813">Transport</keyword>
<feature type="transmembrane region" description="Helical" evidence="11">
    <location>
        <begin position="96"/>
        <end position="117"/>
    </location>
</feature>
<keyword evidence="6 11" id="KW-0406">Ion transport</keyword>
<evidence type="ECO:0000256" key="6">
    <source>
        <dbReference type="ARBA" id="ARBA00023065"/>
    </source>
</evidence>
<feature type="transmembrane region" description="Helical" evidence="11">
    <location>
        <begin position="33"/>
        <end position="57"/>
    </location>
</feature>
<protein>
    <recommendedName>
        <fullName evidence="11">Fluoride-specific ion channel FluC</fullName>
    </recommendedName>
</protein>
<keyword evidence="2 11" id="KW-1003">Cell membrane</keyword>
<dbReference type="Pfam" id="PF02537">
    <property type="entry name" value="CRCB"/>
    <property type="match status" value="1"/>
</dbReference>
<keyword evidence="4 11" id="KW-0812">Transmembrane</keyword>
<comment type="caution">
    <text evidence="12">The sequence shown here is derived from an EMBL/GenBank/DDBJ whole genome shotgun (WGS) entry which is preliminary data.</text>
</comment>
<dbReference type="RefSeq" id="WP_163283172.1">
    <property type="nucleotide sequence ID" value="NZ_JAAGVY010000003.1"/>
</dbReference>
<evidence type="ECO:0000256" key="7">
    <source>
        <dbReference type="ARBA" id="ARBA00023136"/>
    </source>
</evidence>
<keyword evidence="8 11" id="KW-0407">Ion channel</keyword>
<comment type="similarity">
    <text evidence="9 11">Belongs to the fluoride channel Fluc/FEX (TC 1.A.43) family.</text>
</comment>